<feature type="transmembrane region" description="Helical" evidence="6">
    <location>
        <begin position="268"/>
        <end position="301"/>
    </location>
</feature>
<evidence type="ECO:0000256" key="5">
    <source>
        <dbReference type="ARBA" id="ARBA00023136"/>
    </source>
</evidence>
<dbReference type="SMART" id="SM00849">
    <property type="entry name" value="Lactamase_B"/>
    <property type="match status" value="1"/>
</dbReference>
<dbReference type="NCBIfam" id="TIGR00360">
    <property type="entry name" value="ComEC_N-term"/>
    <property type="match status" value="1"/>
</dbReference>
<dbReference type="NCBIfam" id="TIGR00361">
    <property type="entry name" value="ComEC_Rec2"/>
    <property type="match status" value="1"/>
</dbReference>
<comment type="subcellular location">
    <subcellularLocation>
        <location evidence="1">Cell membrane</location>
        <topology evidence="1">Multi-pass membrane protein</topology>
    </subcellularLocation>
</comment>
<dbReference type="Pfam" id="PF00753">
    <property type="entry name" value="Lactamase_B"/>
    <property type="match status" value="1"/>
</dbReference>
<dbReference type="eggNOG" id="COG2333">
    <property type="taxonomic scope" value="Bacteria"/>
</dbReference>
<name>G9WH75_9LACO</name>
<evidence type="ECO:0000256" key="1">
    <source>
        <dbReference type="ARBA" id="ARBA00004651"/>
    </source>
</evidence>
<dbReference type="HOGENOM" id="CLU_010363_2_3_9"/>
<dbReference type="InterPro" id="IPR004477">
    <property type="entry name" value="ComEC_N"/>
</dbReference>
<keyword evidence="2" id="KW-1003">Cell membrane</keyword>
<dbReference type="PANTHER" id="PTHR30619">
    <property type="entry name" value="DNA INTERNALIZATION/COMPETENCE PROTEIN COMEC/REC2"/>
    <property type="match status" value="1"/>
</dbReference>
<keyword evidence="5 6" id="KW-0472">Membrane</keyword>
<dbReference type="PATRIC" id="fig|1045004.4.peg.1456"/>
<evidence type="ECO:0000256" key="6">
    <source>
        <dbReference type="SAM" id="Phobius"/>
    </source>
</evidence>
<dbReference type="CDD" id="cd07731">
    <property type="entry name" value="ComA-like_MBL-fold"/>
    <property type="match status" value="1"/>
</dbReference>
<dbReference type="Pfam" id="PF03772">
    <property type="entry name" value="Competence"/>
    <property type="match status" value="1"/>
</dbReference>
<feature type="transmembrane region" description="Helical" evidence="6">
    <location>
        <begin position="366"/>
        <end position="385"/>
    </location>
</feature>
<protein>
    <submittedName>
        <fullName evidence="8">Late competence protein</fullName>
    </submittedName>
</protein>
<feature type="transmembrane region" description="Helical" evidence="6">
    <location>
        <begin position="191"/>
        <end position="213"/>
    </location>
</feature>
<dbReference type="InterPro" id="IPR036866">
    <property type="entry name" value="RibonucZ/Hydroxyglut_hydro"/>
</dbReference>
<keyword evidence="4 6" id="KW-1133">Transmembrane helix</keyword>
<gene>
    <name evidence="8" type="ORF">OKIT_1482</name>
</gene>
<evidence type="ECO:0000313" key="8">
    <source>
        <dbReference type="EMBL" id="EHN59564.1"/>
    </source>
</evidence>
<keyword evidence="3 6" id="KW-0812">Transmembrane</keyword>
<dbReference type="EMBL" id="AFVZ01000001">
    <property type="protein sequence ID" value="EHN59564.1"/>
    <property type="molecule type" value="Genomic_DNA"/>
</dbReference>
<accession>G9WH75</accession>
<feature type="transmembrane region" description="Helical" evidence="6">
    <location>
        <begin position="313"/>
        <end position="333"/>
    </location>
</feature>
<dbReference type="GO" id="GO:0030420">
    <property type="term" value="P:establishment of competence for transformation"/>
    <property type="evidence" value="ECO:0007669"/>
    <property type="project" value="InterPro"/>
</dbReference>
<dbReference type="Gene3D" id="3.60.15.10">
    <property type="entry name" value="Ribonuclease Z/Hydroxyacylglutathione hydrolase-like"/>
    <property type="match status" value="1"/>
</dbReference>
<evidence type="ECO:0000313" key="9">
    <source>
        <dbReference type="Proteomes" id="UP000004959"/>
    </source>
</evidence>
<dbReference type="AlphaFoldDB" id="G9WH75"/>
<evidence type="ECO:0000256" key="3">
    <source>
        <dbReference type="ARBA" id="ARBA00022692"/>
    </source>
</evidence>
<feature type="transmembrane region" description="Helical" evidence="6">
    <location>
        <begin position="339"/>
        <end position="359"/>
    </location>
</feature>
<keyword evidence="9" id="KW-1185">Reference proteome</keyword>
<dbReference type="PANTHER" id="PTHR30619:SF7">
    <property type="entry name" value="BETA-LACTAMASE DOMAIN PROTEIN"/>
    <property type="match status" value="1"/>
</dbReference>
<evidence type="ECO:0000256" key="2">
    <source>
        <dbReference type="ARBA" id="ARBA00022475"/>
    </source>
</evidence>
<dbReference type="eggNOG" id="COG0658">
    <property type="taxonomic scope" value="Bacteria"/>
</dbReference>
<dbReference type="SUPFAM" id="SSF56281">
    <property type="entry name" value="Metallo-hydrolase/oxidoreductase"/>
    <property type="match status" value="1"/>
</dbReference>
<dbReference type="InterPro" id="IPR004797">
    <property type="entry name" value="Competence_ComEC/Rec2"/>
</dbReference>
<proteinExistence type="predicted"/>
<feature type="transmembrane region" description="Helical" evidence="6">
    <location>
        <begin position="225"/>
        <end position="245"/>
    </location>
</feature>
<dbReference type="STRING" id="336988.NT96_01060"/>
<sequence length="713" mass="80504">MIAALLISLLFLLRFFNFQSTFEAKTLPNNDQTTLRLRIFADDVAVDGDQLKVKAFDQQRKQKILMYATIGSETEKLFWETNQKNLSCLVNGRISKPMRPTNFQQFDVRSYYHTQSVSNQISKVRFVKISVLRPKNPYDWIVFMTHRLRKLLINQLDKLPSPLSDYAKALLIGNVDSDFYDRYPGVTNLGLIHLFSISGFQVSYFAIFLRKILRKIHLIKEHNTIVTALFLPIFFIFAGGVQSLIRPVAATELSLGASLVKARVSKELIWSGALMIGLFISPMILFNIGGQLSYLLSFALMYTYRLGTFKTSLLMSLASLPIVLAAKYSWHFLSMPANFIAIPIFGIFILPLVFLAIAVQIIFPPVLGFLNFVIQIFTESVEWIARLPGQIYFGKLADFLVIPLICLIFMLFDRKKIRQRVAAVLFTSILAVSFFVIHFPKDGELTTFDIGQGDSAFLRTPRNQQTVLMDTGGRVGLPKKPWQITKGGSNQGQSIIVNYLQSIGVGRLDYLVLSHGDMDHIGNAKDILNLMSVKHILIPAGMKQTDPFKIQLQPFIKAGTQVIEVTNSSNLPGFPFKILHPFGQGKAENEDSIALWTTLGPLRFFTAGDLPKEGENQISRRFPGLKVDLLKLGHHGSNTSSDAEVLKKWQVTYGLISAGRHNRYGHPKAEVISLMDKLHVHVFNTQTNGAIRFRYTGHKGFFETFTRDFDDTE</sequence>
<dbReference type="Proteomes" id="UP000004959">
    <property type="component" value="Chromosome"/>
</dbReference>
<dbReference type="InterPro" id="IPR052159">
    <property type="entry name" value="Competence_DNA_uptake"/>
</dbReference>
<comment type="caution">
    <text evidence="8">The sequence shown here is derived from an EMBL/GenBank/DDBJ whole genome shotgun (WGS) entry which is preliminary data.</text>
</comment>
<feature type="domain" description="Metallo-beta-lactamase" evidence="7">
    <location>
        <begin position="452"/>
        <end position="660"/>
    </location>
</feature>
<dbReference type="InterPro" id="IPR001279">
    <property type="entry name" value="Metallo-B-lactamas"/>
</dbReference>
<reference evidence="8 9" key="1">
    <citation type="journal article" date="2012" name="PLoS ONE">
        <title>Functional divergence in the genus oenococcus as predicted by genome sequencing of the newly-described species, Oenococcus kitaharae.</title>
        <authorList>
            <person name="Borneman A.R."/>
            <person name="McCarthy J.M."/>
            <person name="Chambers P.J."/>
            <person name="Bartowsky E.J."/>
        </authorList>
    </citation>
    <scope>NUCLEOTIDE SEQUENCE [LARGE SCALE GENOMIC DNA]</scope>
    <source>
        <strain evidence="9">DSM17330</strain>
    </source>
</reference>
<dbReference type="GO" id="GO:0005886">
    <property type="term" value="C:plasma membrane"/>
    <property type="evidence" value="ECO:0007669"/>
    <property type="project" value="UniProtKB-SubCell"/>
</dbReference>
<organism evidence="8 9">
    <name type="scientific">Oenococcus kitaharae DSM 17330</name>
    <dbReference type="NCBI Taxonomy" id="1045004"/>
    <lineage>
        <taxon>Bacteria</taxon>
        <taxon>Bacillati</taxon>
        <taxon>Bacillota</taxon>
        <taxon>Bacilli</taxon>
        <taxon>Lactobacillales</taxon>
        <taxon>Lactobacillaceae</taxon>
        <taxon>Oenococcus</taxon>
    </lineage>
</organism>
<evidence type="ECO:0000259" key="7">
    <source>
        <dbReference type="SMART" id="SM00849"/>
    </source>
</evidence>
<feature type="transmembrane region" description="Helical" evidence="6">
    <location>
        <begin position="421"/>
        <end position="439"/>
    </location>
</feature>
<feature type="transmembrane region" description="Helical" evidence="6">
    <location>
        <begin position="391"/>
        <end position="412"/>
    </location>
</feature>
<dbReference type="InterPro" id="IPR035681">
    <property type="entry name" value="ComA-like_MBL"/>
</dbReference>
<evidence type="ECO:0000256" key="4">
    <source>
        <dbReference type="ARBA" id="ARBA00022989"/>
    </source>
</evidence>